<protein>
    <submittedName>
        <fullName evidence="1">Uncharacterized protein</fullName>
    </submittedName>
</protein>
<dbReference type="AlphaFoldDB" id="W4JXB8"/>
<dbReference type="Proteomes" id="UP000030671">
    <property type="component" value="Unassembled WGS sequence"/>
</dbReference>
<evidence type="ECO:0000313" key="2">
    <source>
        <dbReference type="Proteomes" id="UP000030671"/>
    </source>
</evidence>
<organism evidence="1 2">
    <name type="scientific">Heterobasidion irregulare (strain TC 32-1)</name>
    <dbReference type="NCBI Taxonomy" id="747525"/>
    <lineage>
        <taxon>Eukaryota</taxon>
        <taxon>Fungi</taxon>
        <taxon>Dikarya</taxon>
        <taxon>Basidiomycota</taxon>
        <taxon>Agaricomycotina</taxon>
        <taxon>Agaricomycetes</taxon>
        <taxon>Russulales</taxon>
        <taxon>Bondarzewiaceae</taxon>
        <taxon>Heterobasidion</taxon>
        <taxon>Heterobasidion annosum species complex</taxon>
    </lineage>
</organism>
<dbReference type="InParanoid" id="W4JXB8"/>
<evidence type="ECO:0000313" key="1">
    <source>
        <dbReference type="EMBL" id="ETW78193.1"/>
    </source>
</evidence>
<dbReference type="RefSeq" id="XP_009550187.1">
    <property type="nucleotide sequence ID" value="XM_009551892.1"/>
</dbReference>
<dbReference type="KEGG" id="hir:HETIRDRAFT_420975"/>
<dbReference type="GeneID" id="20673691"/>
<gene>
    <name evidence="1" type="ORF">HETIRDRAFT_420975</name>
</gene>
<dbReference type="HOGENOM" id="CLU_2942040_0_0_1"/>
<name>W4JXB8_HETIT</name>
<proteinExistence type="predicted"/>
<keyword evidence="2" id="KW-1185">Reference proteome</keyword>
<reference evidence="1 2" key="1">
    <citation type="journal article" date="2012" name="New Phytol.">
        <title>Insight into trade-off between wood decay and parasitism from the genome of a fungal forest pathogen.</title>
        <authorList>
            <person name="Olson A."/>
            <person name="Aerts A."/>
            <person name="Asiegbu F."/>
            <person name="Belbahri L."/>
            <person name="Bouzid O."/>
            <person name="Broberg A."/>
            <person name="Canback B."/>
            <person name="Coutinho P.M."/>
            <person name="Cullen D."/>
            <person name="Dalman K."/>
            <person name="Deflorio G."/>
            <person name="van Diepen L.T."/>
            <person name="Dunand C."/>
            <person name="Duplessis S."/>
            <person name="Durling M."/>
            <person name="Gonthier P."/>
            <person name="Grimwood J."/>
            <person name="Fossdal C.G."/>
            <person name="Hansson D."/>
            <person name="Henrissat B."/>
            <person name="Hietala A."/>
            <person name="Himmelstrand K."/>
            <person name="Hoffmeister D."/>
            <person name="Hogberg N."/>
            <person name="James T.Y."/>
            <person name="Karlsson M."/>
            <person name="Kohler A."/>
            <person name="Kues U."/>
            <person name="Lee Y.H."/>
            <person name="Lin Y.C."/>
            <person name="Lind M."/>
            <person name="Lindquist E."/>
            <person name="Lombard V."/>
            <person name="Lucas S."/>
            <person name="Lunden K."/>
            <person name="Morin E."/>
            <person name="Murat C."/>
            <person name="Park J."/>
            <person name="Raffaello T."/>
            <person name="Rouze P."/>
            <person name="Salamov A."/>
            <person name="Schmutz J."/>
            <person name="Solheim H."/>
            <person name="Stahlberg J."/>
            <person name="Velez H."/>
            <person name="de Vries R.P."/>
            <person name="Wiebenga A."/>
            <person name="Woodward S."/>
            <person name="Yakovlev I."/>
            <person name="Garbelotto M."/>
            <person name="Martin F."/>
            <person name="Grigoriev I.V."/>
            <person name="Stenlid J."/>
        </authorList>
    </citation>
    <scope>NUCLEOTIDE SEQUENCE [LARGE SCALE GENOMIC DNA]</scope>
    <source>
        <strain evidence="1 2">TC 32-1</strain>
    </source>
</reference>
<accession>W4JXB8</accession>
<sequence length="60" mass="7063">MEFKILITAFGILMRRNHPSINETRAVKIKELRCPTIMEHQLAEAYDNKMECLLLLLNFT</sequence>
<dbReference type="EMBL" id="KI925462">
    <property type="protein sequence ID" value="ETW78193.1"/>
    <property type="molecule type" value="Genomic_DNA"/>
</dbReference>